<evidence type="ECO:0000256" key="6">
    <source>
        <dbReference type="ARBA" id="ARBA00022692"/>
    </source>
</evidence>
<dbReference type="InterPro" id="IPR012902">
    <property type="entry name" value="N_methyl_site"/>
</dbReference>
<evidence type="ECO:0000256" key="2">
    <source>
        <dbReference type="ARBA" id="ARBA00021549"/>
    </source>
</evidence>
<comment type="similarity">
    <text evidence="9">Belongs to the GSP H family.</text>
</comment>
<dbReference type="Proteomes" id="UP000184305">
    <property type="component" value="Unassembled WGS sequence"/>
</dbReference>
<dbReference type="Gene3D" id="3.55.40.10">
    <property type="entry name" value="minor pseudopilin epsh domain"/>
    <property type="match status" value="1"/>
</dbReference>
<dbReference type="STRING" id="1220495.SAMN05216288_1270"/>
<sequence length="163" mass="17998">MNRDHQKAFSLVELLITMGILAILISLAAPSFTQFLETKRLQSSRDLLASHIQQTRTNAITLGRPHQLCGSSDGENCDGEWGSYWLITTVGDSPEILRQQLAPTENLCWAGFASDSIRFHPNGTSWISNGTFSICNANGPHWQLVLNRQGRLKLGTSHNSSCC</sequence>
<dbReference type="Pfam" id="PF12019">
    <property type="entry name" value="GspH"/>
    <property type="match status" value="1"/>
</dbReference>
<dbReference type="InterPro" id="IPR022346">
    <property type="entry name" value="T2SS_GspH"/>
</dbReference>
<gene>
    <name evidence="13" type="ORF">SAMN05216288_1270</name>
</gene>
<evidence type="ECO:0000256" key="1">
    <source>
        <dbReference type="ARBA" id="ARBA00004377"/>
    </source>
</evidence>
<evidence type="ECO:0000256" key="10">
    <source>
        <dbReference type="ARBA" id="ARBA00030775"/>
    </source>
</evidence>
<keyword evidence="8 11" id="KW-0472">Membrane</keyword>
<keyword evidence="14" id="KW-1185">Reference proteome</keyword>
<keyword evidence="5" id="KW-0997">Cell inner membrane</keyword>
<feature type="transmembrane region" description="Helical" evidence="11">
    <location>
        <begin position="12"/>
        <end position="32"/>
    </location>
</feature>
<accession>A0A1M6YHV2</accession>
<evidence type="ECO:0000256" key="11">
    <source>
        <dbReference type="SAM" id="Phobius"/>
    </source>
</evidence>
<evidence type="ECO:0000313" key="13">
    <source>
        <dbReference type="EMBL" id="SHL17914.1"/>
    </source>
</evidence>
<evidence type="ECO:0000259" key="12">
    <source>
        <dbReference type="Pfam" id="PF12019"/>
    </source>
</evidence>
<keyword evidence="6 11" id="KW-0812">Transmembrane</keyword>
<evidence type="ECO:0000256" key="5">
    <source>
        <dbReference type="ARBA" id="ARBA00022519"/>
    </source>
</evidence>
<dbReference type="InterPro" id="IPR045584">
    <property type="entry name" value="Pilin-like"/>
</dbReference>
<dbReference type="NCBIfam" id="TIGR02532">
    <property type="entry name" value="IV_pilin_GFxxxE"/>
    <property type="match status" value="1"/>
</dbReference>
<keyword evidence="4" id="KW-0488">Methylation</keyword>
<organism evidence="13 14">
    <name type="scientific">Phytopseudomonas punonensis</name>
    <dbReference type="NCBI Taxonomy" id="1220495"/>
    <lineage>
        <taxon>Bacteria</taxon>
        <taxon>Pseudomonadati</taxon>
        <taxon>Pseudomonadota</taxon>
        <taxon>Gammaproteobacteria</taxon>
        <taxon>Pseudomonadales</taxon>
        <taxon>Pseudomonadaceae</taxon>
        <taxon>Phytopseudomonas</taxon>
    </lineage>
</organism>
<protein>
    <recommendedName>
        <fullName evidence="2">Type II secretion system protein H</fullName>
    </recommendedName>
    <alternativeName>
        <fullName evidence="10">General secretion pathway protein H</fullName>
    </alternativeName>
</protein>
<dbReference type="GO" id="GO:0005886">
    <property type="term" value="C:plasma membrane"/>
    <property type="evidence" value="ECO:0007669"/>
    <property type="project" value="UniProtKB-SubCell"/>
</dbReference>
<dbReference type="GO" id="GO:0015628">
    <property type="term" value="P:protein secretion by the type II secretion system"/>
    <property type="evidence" value="ECO:0007669"/>
    <property type="project" value="InterPro"/>
</dbReference>
<dbReference type="OrthoDB" id="6120962at2"/>
<dbReference type="EMBL" id="FRBQ01000001">
    <property type="protein sequence ID" value="SHL17914.1"/>
    <property type="molecule type" value="Genomic_DNA"/>
</dbReference>
<evidence type="ECO:0000256" key="7">
    <source>
        <dbReference type="ARBA" id="ARBA00022989"/>
    </source>
</evidence>
<evidence type="ECO:0000256" key="9">
    <source>
        <dbReference type="ARBA" id="ARBA00025772"/>
    </source>
</evidence>
<evidence type="ECO:0000256" key="4">
    <source>
        <dbReference type="ARBA" id="ARBA00022481"/>
    </source>
</evidence>
<name>A0A1M6YHV2_9GAMM</name>
<dbReference type="SUPFAM" id="SSF54523">
    <property type="entry name" value="Pili subunits"/>
    <property type="match status" value="1"/>
</dbReference>
<evidence type="ECO:0000256" key="8">
    <source>
        <dbReference type="ARBA" id="ARBA00023136"/>
    </source>
</evidence>
<evidence type="ECO:0000256" key="3">
    <source>
        <dbReference type="ARBA" id="ARBA00022475"/>
    </source>
</evidence>
<reference evidence="14" key="1">
    <citation type="submission" date="2016-11" db="EMBL/GenBank/DDBJ databases">
        <authorList>
            <person name="Varghese N."/>
            <person name="Submissions S."/>
        </authorList>
    </citation>
    <scope>NUCLEOTIDE SEQUENCE [LARGE SCALE GENOMIC DNA]</scope>
    <source>
        <strain evidence="14">CECT 8089</strain>
    </source>
</reference>
<keyword evidence="7 11" id="KW-1133">Transmembrane helix</keyword>
<feature type="domain" description="General secretion pathway GspH" evidence="12">
    <location>
        <begin position="48"/>
        <end position="150"/>
    </location>
</feature>
<evidence type="ECO:0000313" key="14">
    <source>
        <dbReference type="Proteomes" id="UP000184305"/>
    </source>
</evidence>
<dbReference type="Pfam" id="PF07963">
    <property type="entry name" value="N_methyl"/>
    <property type="match status" value="1"/>
</dbReference>
<dbReference type="RefSeq" id="WP_073262379.1">
    <property type="nucleotide sequence ID" value="NZ_FRBQ01000001.1"/>
</dbReference>
<comment type="subcellular location">
    <subcellularLocation>
        <location evidence="1">Cell inner membrane</location>
        <topology evidence="1">Single-pass membrane protein</topology>
    </subcellularLocation>
</comment>
<dbReference type="GO" id="GO:0015627">
    <property type="term" value="C:type II protein secretion system complex"/>
    <property type="evidence" value="ECO:0007669"/>
    <property type="project" value="InterPro"/>
</dbReference>
<proteinExistence type="inferred from homology"/>
<dbReference type="AlphaFoldDB" id="A0A1M6YHV2"/>
<keyword evidence="3" id="KW-1003">Cell membrane</keyword>